<dbReference type="Pfam" id="PF13414">
    <property type="entry name" value="TPR_11"/>
    <property type="match status" value="1"/>
</dbReference>
<dbReference type="Pfam" id="PF13181">
    <property type="entry name" value="TPR_8"/>
    <property type="match status" value="1"/>
</dbReference>
<dbReference type="InterPro" id="IPR011990">
    <property type="entry name" value="TPR-like_helical_dom_sf"/>
</dbReference>
<dbReference type="InterPro" id="IPR019734">
    <property type="entry name" value="TPR_rpt"/>
</dbReference>
<accession>A0A1H5P902</accession>
<protein>
    <submittedName>
        <fullName evidence="5">Tetratricopeptide repeat-containing protein</fullName>
    </submittedName>
</protein>
<dbReference type="AlphaFoldDB" id="A0A1H5P902"/>
<dbReference type="PANTHER" id="PTHR45586:SF1">
    <property type="entry name" value="LIPOPOLYSACCHARIDE ASSEMBLY PROTEIN B"/>
    <property type="match status" value="1"/>
</dbReference>
<evidence type="ECO:0000256" key="2">
    <source>
        <dbReference type="ARBA" id="ARBA00022803"/>
    </source>
</evidence>
<evidence type="ECO:0000313" key="6">
    <source>
        <dbReference type="Proteomes" id="UP000199448"/>
    </source>
</evidence>
<feature type="repeat" description="TPR" evidence="3">
    <location>
        <begin position="58"/>
        <end position="91"/>
    </location>
</feature>
<keyword evidence="6" id="KW-1185">Reference proteome</keyword>
<evidence type="ECO:0000256" key="4">
    <source>
        <dbReference type="SAM" id="SignalP"/>
    </source>
</evidence>
<dbReference type="PROSITE" id="PS50293">
    <property type="entry name" value="TPR_REGION"/>
    <property type="match status" value="1"/>
</dbReference>
<dbReference type="STRING" id="390640.SAMN04488034_10972"/>
<dbReference type="RefSeq" id="WP_093114136.1">
    <property type="nucleotide sequence ID" value="NZ_FNGG01000009.1"/>
</dbReference>
<evidence type="ECO:0000256" key="1">
    <source>
        <dbReference type="ARBA" id="ARBA00022737"/>
    </source>
</evidence>
<proteinExistence type="predicted"/>
<dbReference type="PANTHER" id="PTHR45586">
    <property type="entry name" value="TPR REPEAT-CONTAINING PROTEIN PA4667"/>
    <property type="match status" value="1"/>
</dbReference>
<dbReference type="OrthoDB" id="793001at2"/>
<sequence>MKKTLLLLLFCCFALPGVSQETSFDQYIEKGIALHDAGNFENAIKEYEKALELEPNSGTAHYEIAYSYFLKGDYKSAVKYSEKAIDLETDNQLLNYVMLGNALDMLGKRKKAIKVYEEAMKEFDHYLLSYNYALTCLKVDKVD</sequence>
<organism evidence="5 6">
    <name type="scientific">Salinimicrobium catena</name>
    <dbReference type="NCBI Taxonomy" id="390640"/>
    <lineage>
        <taxon>Bacteria</taxon>
        <taxon>Pseudomonadati</taxon>
        <taxon>Bacteroidota</taxon>
        <taxon>Flavobacteriia</taxon>
        <taxon>Flavobacteriales</taxon>
        <taxon>Flavobacteriaceae</taxon>
        <taxon>Salinimicrobium</taxon>
    </lineage>
</organism>
<feature type="repeat" description="TPR" evidence="3">
    <location>
        <begin position="24"/>
        <end position="57"/>
    </location>
</feature>
<dbReference type="PROSITE" id="PS50005">
    <property type="entry name" value="TPR"/>
    <property type="match status" value="2"/>
</dbReference>
<name>A0A1H5P902_9FLAO</name>
<reference evidence="5 6" key="1">
    <citation type="submission" date="2016-10" db="EMBL/GenBank/DDBJ databases">
        <authorList>
            <person name="de Groot N.N."/>
        </authorList>
    </citation>
    <scope>NUCLEOTIDE SEQUENCE [LARGE SCALE GENOMIC DNA]</scope>
    <source>
        <strain evidence="5 6">DSM 23553</strain>
    </source>
</reference>
<keyword evidence="4" id="KW-0732">Signal</keyword>
<keyword evidence="1" id="KW-0677">Repeat</keyword>
<evidence type="ECO:0000256" key="3">
    <source>
        <dbReference type="PROSITE-ProRule" id="PRU00339"/>
    </source>
</evidence>
<evidence type="ECO:0000313" key="5">
    <source>
        <dbReference type="EMBL" id="SEF09478.1"/>
    </source>
</evidence>
<feature type="chain" id="PRO_5011651013" evidence="4">
    <location>
        <begin position="20"/>
        <end position="143"/>
    </location>
</feature>
<dbReference type="Gene3D" id="1.25.40.10">
    <property type="entry name" value="Tetratricopeptide repeat domain"/>
    <property type="match status" value="2"/>
</dbReference>
<dbReference type="InterPro" id="IPR051012">
    <property type="entry name" value="CellSynth/LPSAsmb/PSIAsmb"/>
</dbReference>
<dbReference type="Proteomes" id="UP000199448">
    <property type="component" value="Unassembled WGS sequence"/>
</dbReference>
<dbReference type="SMART" id="SM00028">
    <property type="entry name" value="TPR"/>
    <property type="match status" value="3"/>
</dbReference>
<gene>
    <name evidence="5" type="ORF">SAMN04488034_10972</name>
</gene>
<dbReference type="EMBL" id="FNUG01000009">
    <property type="protein sequence ID" value="SEF09478.1"/>
    <property type="molecule type" value="Genomic_DNA"/>
</dbReference>
<dbReference type="SUPFAM" id="SSF48452">
    <property type="entry name" value="TPR-like"/>
    <property type="match status" value="1"/>
</dbReference>
<keyword evidence="2 3" id="KW-0802">TPR repeat</keyword>
<feature type="signal peptide" evidence="4">
    <location>
        <begin position="1"/>
        <end position="19"/>
    </location>
</feature>